<keyword evidence="1" id="KW-0805">Transcription regulation</keyword>
<proteinExistence type="predicted"/>
<keyword evidence="2" id="KW-0238">DNA-binding</keyword>
<evidence type="ECO:0000256" key="1">
    <source>
        <dbReference type="ARBA" id="ARBA00023015"/>
    </source>
</evidence>
<dbReference type="PANTHER" id="PTHR43132:SF2">
    <property type="entry name" value="ARSENICAL RESISTANCE OPERON REPRESSOR ARSR-RELATED"/>
    <property type="match status" value="1"/>
</dbReference>
<sequence>MTDETIEALEVRGAAHFKALAHPLRHRLLFALGAGPATVSRLAAELGVAKGTVAHHLKVLTEAGMVRPAHTRQVRGGTEQYHERAFRRLVGGEGDADATAALLGAVAEELTADPDPLLHLRHLRLTPDQAARLRSTLDALLSTAEEAGPDQPRHGVLVALYRRSGSTVSAE</sequence>
<dbReference type="PROSITE" id="PS50987">
    <property type="entry name" value="HTH_ARSR_2"/>
    <property type="match status" value="1"/>
</dbReference>
<gene>
    <name evidence="5" type="ORF">GA0070611_5623</name>
</gene>
<keyword evidence="3" id="KW-0804">Transcription</keyword>
<dbReference type="Gene3D" id="1.10.10.10">
    <property type="entry name" value="Winged helix-like DNA-binding domain superfamily/Winged helix DNA-binding domain"/>
    <property type="match status" value="1"/>
</dbReference>
<keyword evidence="6" id="KW-1185">Reference proteome</keyword>
<dbReference type="InterPro" id="IPR051011">
    <property type="entry name" value="Metal_resp_trans_reg"/>
</dbReference>
<dbReference type="CDD" id="cd00090">
    <property type="entry name" value="HTH_ARSR"/>
    <property type="match status" value="1"/>
</dbReference>
<dbReference type="OrthoDB" id="7945987at2"/>
<accession>A0A1A9A875</accession>
<dbReference type="SMART" id="SM00418">
    <property type="entry name" value="HTH_ARSR"/>
    <property type="match status" value="1"/>
</dbReference>
<evidence type="ECO:0000259" key="4">
    <source>
        <dbReference type="PROSITE" id="PS50987"/>
    </source>
</evidence>
<dbReference type="GO" id="GO:0003677">
    <property type="term" value="F:DNA binding"/>
    <property type="evidence" value="ECO:0007669"/>
    <property type="project" value="UniProtKB-KW"/>
</dbReference>
<dbReference type="RefSeq" id="WP_091670920.1">
    <property type="nucleotide sequence ID" value="NZ_LT594323.1"/>
</dbReference>
<dbReference type="InterPro" id="IPR036390">
    <property type="entry name" value="WH_DNA-bd_sf"/>
</dbReference>
<evidence type="ECO:0000313" key="5">
    <source>
        <dbReference type="EMBL" id="SBT52412.1"/>
    </source>
</evidence>
<dbReference type="InterPro" id="IPR011991">
    <property type="entry name" value="ArsR-like_HTH"/>
</dbReference>
<protein>
    <submittedName>
        <fullName evidence="5">Helix-turn-helix domain-containing protein</fullName>
    </submittedName>
</protein>
<evidence type="ECO:0000256" key="2">
    <source>
        <dbReference type="ARBA" id="ARBA00023125"/>
    </source>
</evidence>
<dbReference type="PANTHER" id="PTHR43132">
    <property type="entry name" value="ARSENICAL RESISTANCE OPERON REPRESSOR ARSR-RELATED"/>
    <property type="match status" value="1"/>
</dbReference>
<name>A0A1A9A875_9ACTN</name>
<dbReference type="Proteomes" id="UP000199385">
    <property type="component" value="Chromosome I"/>
</dbReference>
<dbReference type="AlphaFoldDB" id="A0A1A9A875"/>
<dbReference type="STRING" id="261654.GA0070611_5623"/>
<dbReference type="InterPro" id="IPR001845">
    <property type="entry name" value="HTH_ArsR_DNA-bd_dom"/>
</dbReference>
<reference evidence="6" key="1">
    <citation type="submission" date="2016-06" db="EMBL/GenBank/DDBJ databases">
        <authorList>
            <person name="Varghese N."/>
            <person name="Submissions Spin"/>
        </authorList>
    </citation>
    <scope>NUCLEOTIDE SEQUENCE [LARGE SCALE GENOMIC DNA]</scope>
    <source>
        <strain evidence="6">DSM 44815</strain>
    </source>
</reference>
<dbReference type="EMBL" id="LT594323">
    <property type="protein sequence ID" value="SBT52412.1"/>
    <property type="molecule type" value="Genomic_DNA"/>
</dbReference>
<dbReference type="GO" id="GO:0003700">
    <property type="term" value="F:DNA-binding transcription factor activity"/>
    <property type="evidence" value="ECO:0007669"/>
    <property type="project" value="InterPro"/>
</dbReference>
<evidence type="ECO:0000313" key="6">
    <source>
        <dbReference type="Proteomes" id="UP000199385"/>
    </source>
</evidence>
<feature type="domain" description="HTH arsR-type" evidence="4">
    <location>
        <begin position="5"/>
        <end position="98"/>
    </location>
</feature>
<evidence type="ECO:0000256" key="3">
    <source>
        <dbReference type="ARBA" id="ARBA00023163"/>
    </source>
</evidence>
<dbReference type="Pfam" id="PF12840">
    <property type="entry name" value="HTH_20"/>
    <property type="match status" value="1"/>
</dbReference>
<dbReference type="PATRIC" id="fig|261654.4.peg.5696"/>
<organism evidence="5 6">
    <name type="scientific">Micromonospora auratinigra</name>
    <dbReference type="NCBI Taxonomy" id="261654"/>
    <lineage>
        <taxon>Bacteria</taxon>
        <taxon>Bacillati</taxon>
        <taxon>Actinomycetota</taxon>
        <taxon>Actinomycetes</taxon>
        <taxon>Micromonosporales</taxon>
        <taxon>Micromonosporaceae</taxon>
        <taxon>Micromonospora</taxon>
    </lineage>
</organism>
<dbReference type="SUPFAM" id="SSF46785">
    <property type="entry name" value="Winged helix' DNA-binding domain"/>
    <property type="match status" value="1"/>
</dbReference>
<dbReference type="InterPro" id="IPR036388">
    <property type="entry name" value="WH-like_DNA-bd_sf"/>
</dbReference>
<dbReference type="PRINTS" id="PR00778">
    <property type="entry name" value="HTHARSR"/>
</dbReference>